<dbReference type="InterPro" id="IPR009061">
    <property type="entry name" value="DNA-bd_dom_put_sf"/>
</dbReference>
<evidence type="ECO:0000313" key="3">
    <source>
        <dbReference type="Proteomes" id="UP000006241"/>
    </source>
</evidence>
<dbReference type="EMBL" id="ACHB01000100">
    <property type="protein sequence ID" value="EEI89706.1"/>
    <property type="molecule type" value="Genomic_DNA"/>
</dbReference>
<dbReference type="PANTHER" id="PTHR34585">
    <property type="match status" value="1"/>
</dbReference>
<dbReference type="Proteomes" id="UP000006241">
    <property type="component" value="Unassembled WGS sequence"/>
</dbReference>
<protein>
    <recommendedName>
        <fullName evidence="1">Helix-turn-helix domain-containing protein</fullName>
    </recommendedName>
</protein>
<name>C2G4V5_SPHSI</name>
<comment type="caution">
    <text evidence="2">The sequence shown here is derived from an EMBL/GenBank/DDBJ whole genome shotgun (WGS) entry which is preliminary data.</text>
</comment>
<evidence type="ECO:0000313" key="2">
    <source>
        <dbReference type="EMBL" id="EEI89706.1"/>
    </source>
</evidence>
<evidence type="ECO:0000259" key="1">
    <source>
        <dbReference type="Pfam" id="PF12728"/>
    </source>
</evidence>
<dbReference type="PANTHER" id="PTHR34585:SF22">
    <property type="entry name" value="HELIX-TURN-HELIX DOMAIN-CONTAINING PROTEIN"/>
    <property type="match status" value="1"/>
</dbReference>
<feature type="domain" description="Helix-turn-helix" evidence="1">
    <location>
        <begin position="55"/>
        <end position="102"/>
    </location>
</feature>
<dbReference type="Pfam" id="PF12728">
    <property type="entry name" value="HTH_17"/>
    <property type="match status" value="1"/>
</dbReference>
<reference evidence="2 3" key="1">
    <citation type="submission" date="2009-01" db="EMBL/GenBank/DDBJ databases">
        <authorList>
            <person name="Qin X."/>
            <person name="Bachman B."/>
            <person name="Battles P."/>
            <person name="Bell A."/>
            <person name="Bess C."/>
            <person name="Bickham C."/>
            <person name="Chaboub L."/>
            <person name="Chen D."/>
            <person name="Coyle M."/>
            <person name="Deiros D.R."/>
            <person name="Dinh H."/>
            <person name="Forbes L."/>
            <person name="Fowler G."/>
            <person name="Francisco L."/>
            <person name="Fu Q."/>
            <person name="Gubbala S."/>
            <person name="Hale W."/>
            <person name="Han Y."/>
            <person name="Hemphill L."/>
            <person name="Highlander S.K."/>
            <person name="Hirani K."/>
            <person name="Hogues M."/>
            <person name="Jackson L."/>
            <person name="Jakkamsetti A."/>
            <person name="Javaid M."/>
            <person name="Jiang H."/>
            <person name="Korchina V."/>
            <person name="Kovar C."/>
            <person name="Lara F."/>
            <person name="Lee S."/>
            <person name="Mata R."/>
            <person name="Mathew T."/>
            <person name="Moen C."/>
            <person name="Morales K."/>
            <person name="Munidasa M."/>
            <person name="Nazareth L."/>
            <person name="Ngo R."/>
            <person name="Nguyen L."/>
            <person name="Okwuonu G."/>
            <person name="Ongeri F."/>
            <person name="Patil S."/>
            <person name="Petrosino J."/>
            <person name="Pham C."/>
            <person name="Pham P."/>
            <person name="Pu L.-L."/>
            <person name="Puazo M."/>
            <person name="Raj R."/>
            <person name="Reid J."/>
            <person name="Rouhana J."/>
            <person name="Saada N."/>
            <person name="Shang Y."/>
            <person name="Simmons D."/>
            <person name="Thornton R."/>
            <person name="Warren J."/>
            <person name="Weissenberger G."/>
            <person name="Zhang J."/>
            <person name="Zhang L."/>
            <person name="Zhou C."/>
            <person name="Zhu D."/>
            <person name="Muzny D."/>
            <person name="Worley K."/>
            <person name="Gibbs R."/>
        </authorList>
    </citation>
    <scope>NUCLEOTIDE SEQUENCE [LARGE SCALE GENOMIC DNA]</scope>
    <source>
        <strain evidence="2 3">ATCC 33300</strain>
    </source>
</reference>
<proteinExistence type="predicted"/>
<dbReference type="AlphaFoldDB" id="C2G4V5"/>
<gene>
    <name evidence="2" type="ORF">HMPREF0765_4611</name>
</gene>
<dbReference type="SUPFAM" id="SSF46955">
    <property type="entry name" value="Putative DNA-binding domain"/>
    <property type="match status" value="1"/>
</dbReference>
<dbReference type="InterPro" id="IPR041657">
    <property type="entry name" value="HTH_17"/>
</dbReference>
<accession>C2G4V5</accession>
<sequence length="104" mass="12032">MISQLSSKLKHQKGTKFMKIDIITIDDLRQFKTELLQEIKGIIGQNTERQQNEEWLRSAQVRKMLNISAGTLQNLRINGTLPFRKIGGTIYYSKVQIEKILKGE</sequence>
<organism evidence="2 3">
    <name type="scientific">Sphingobacterium spiritivorum ATCC 33300</name>
    <dbReference type="NCBI Taxonomy" id="525372"/>
    <lineage>
        <taxon>Bacteria</taxon>
        <taxon>Pseudomonadati</taxon>
        <taxon>Bacteroidota</taxon>
        <taxon>Sphingobacteriia</taxon>
        <taxon>Sphingobacteriales</taxon>
        <taxon>Sphingobacteriaceae</taxon>
        <taxon>Sphingobacterium</taxon>
    </lineage>
</organism>
<dbReference type="HOGENOM" id="CLU_133781_4_0_10"/>